<dbReference type="EMBL" id="JACHML010000001">
    <property type="protein sequence ID" value="MBB6391102.1"/>
    <property type="molecule type" value="Genomic_DNA"/>
</dbReference>
<keyword evidence="4" id="KW-1185">Reference proteome</keyword>
<feature type="domain" description="Calcineurin-like phosphoesterase" evidence="2">
    <location>
        <begin position="146"/>
        <end position="468"/>
    </location>
</feature>
<evidence type="ECO:0000313" key="3">
    <source>
        <dbReference type="EMBL" id="MBB6391102.1"/>
    </source>
</evidence>
<dbReference type="InterPro" id="IPR029052">
    <property type="entry name" value="Metallo-depent_PP-like"/>
</dbReference>
<sequence length="599" mass="64070">MDPITLLSDPFLQLPSEAAVHVAWATEARGIRHAVLVGDGVTGLTADAARDAASGSAPAPGVRVVVAASRRFSQLAEDAGSWVPEERRPTTRDGIVPREIWRHEALVDALAAGERMPYRVVSLGDDSFAVSDVFTLGPAPRRGDALRVLLTSDHQAAPNVAANLQKAVEAAGPFDAVFAAGDLANLPDRASEWFDDTRGSAFWALLQGRGARPDRHELVQYRGGEIVQHAPLFPAVGNHDVQGRTAGSVNMLSAIFSAVPRAVAAAEYERVAASVNPAGDPAVQDAWIEGNSFNTRTYDEMFTLPTDSPGGATYYAVSFGDIRLVSLFATRMWRPTDAVADPAERTTTSRWQEAPANLADPMAQGHGEHIFASLAPGSPQHEWLRAELASEEFTGARYRVVMMHEGPHGLGANISPPFADPVRIEERSDDGELIGVRYDYPADADQLRDLAGLLDEAGVDLVLSGHSHLWNRFVAASGTVYLETSNVGNTHGAFWRGSGRERVIPPAPWDAGDYRAVGDPAGLEPVVPSVAPFTGEDGLPQPYVQSNDHAVFSVLDTGAGEVVTWAFDVRMPELGPWVIDRVAVGRGDVTGDQSSPRAL</sequence>
<accession>A0A7X0FQ55</accession>
<dbReference type="InterPro" id="IPR039331">
    <property type="entry name" value="PAPs-like"/>
</dbReference>
<dbReference type="GO" id="GO:0003993">
    <property type="term" value="F:acid phosphatase activity"/>
    <property type="evidence" value="ECO:0007669"/>
    <property type="project" value="InterPro"/>
</dbReference>
<dbReference type="RefSeq" id="WP_184750275.1">
    <property type="nucleotide sequence ID" value="NZ_BAAAJR010000010.1"/>
</dbReference>
<gene>
    <name evidence="3" type="ORF">HD594_001415</name>
</gene>
<reference evidence="3 4" key="1">
    <citation type="submission" date="2020-08" db="EMBL/GenBank/DDBJ databases">
        <title>Sequencing the genomes of 1000 actinobacteria strains.</title>
        <authorList>
            <person name="Klenk H.-P."/>
        </authorList>
    </citation>
    <scope>NUCLEOTIDE SEQUENCE [LARGE SCALE GENOMIC DNA]</scope>
    <source>
        <strain evidence="3 4">DSM 12511</strain>
    </source>
</reference>
<keyword evidence="1" id="KW-0732">Signal</keyword>
<proteinExistence type="predicted"/>
<comment type="caution">
    <text evidence="3">The sequence shown here is derived from an EMBL/GenBank/DDBJ whole genome shotgun (WGS) entry which is preliminary data.</text>
</comment>
<organism evidence="3 4">
    <name type="scientific">Microbacterium thalassium</name>
    <dbReference type="NCBI Taxonomy" id="362649"/>
    <lineage>
        <taxon>Bacteria</taxon>
        <taxon>Bacillati</taxon>
        <taxon>Actinomycetota</taxon>
        <taxon>Actinomycetes</taxon>
        <taxon>Micrococcales</taxon>
        <taxon>Microbacteriaceae</taxon>
        <taxon>Microbacterium</taxon>
    </lineage>
</organism>
<dbReference type="Pfam" id="PF00149">
    <property type="entry name" value="Metallophos"/>
    <property type="match status" value="1"/>
</dbReference>
<dbReference type="PANTHER" id="PTHR22953:SF153">
    <property type="entry name" value="PURPLE ACID PHOSPHATASE"/>
    <property type="match status" value="1"/>
</dbReference>
<dbReference type="InterPro" id="IPR004843">
    <property type="entry name" value="Calcineurin-like_PHP"/>
</dbReference>
<dbReference type="Proteomes" id="UP000537775">
    <property type="component" value="Unassembled WGS sequence"/>
</dbReference>
<dbReference type="PANTHER" id="PTHR22953">
    <property type="entry name" value="ACID PHOSPHATASE RELATED"/>
    <property type="match status" value="1"/>
</dbReference>
<name>A0A7X0FQ55_9MICO</name>
<dbReference type="AlphaFoldDB" id="A0A7X0FQ55"/>
<dbReference type="Gene3D" id="3.60.21.10">
    <property type="match status" value="1"/>
</dbReference>
<protein>
    <recommendedName>
        <fullName evidence="2">Calcineurin-like phosphoesterase domain-containing protein</fullName>
    </recommendedName>
</protein>
<evidence type="ECO:0000259" key="2">
    <source>
        <dbReference type="Pfam" id="PF00149"/>
    </source>
</evidence>
<dbReference type="SUPFAM" id="SSF56300">
    <property type="entry name" value="Metallo-dependent phosphatases"/>
    <property type="match status" value="1"/>
</dbReference>
<evidence type="ECO:0000256" key="1">
    <source>
        <dbReference type="ARBA" id="ARBA00022729"/>
    </source>
</evidence>
<evidence type="ECO:0000313" key="4">
    <source>
        <dbReference type="Proteomes" id="UP000537775"/>
    </source>
</evidence>